<dbReference type="EMBL" id="CP107716">
    <property type="protein sequence ID" value="UYQ70525.1"/>
    <property type="molecule type" value="Genomic_DNA"/>
</dbReference>
<dbReference type="RefSeq" id="WP_264224217.1">
    <property type="nucleotide sequence ID" value="NZ_CP107716.1"/>
</dbReference>
<evidence type="ECO:0000313" key="2">
    <source>
        <dbReference type="Proteomes" id="UP001163882"/>
    </source>
</evidence>
<protein>
    <submittedName>
        <fullName evidence="1">Uncharacterized protein</fullName>
    </submittedName>
</protein>
<accession>A0ABY6IIU7</accession>
<dbReference type="Proteomes" id="UP001163882">
    <property type="component" value="Chromosome"/>
</dbReference>
<gene>
    <name evidence="1" type="ORF">OF122_10560</name>
</gene>
<evidence type="ECO:0000313" key="1">
    <source>
        <dbReference type="EMBL" id="UYQ70525.1"/>
    </source>
</evidence>
<reference evidence="1" key="1">
    <citation type="submission" date="2022-10" db="EMBL/GenBank/DDBJ databases">
        <title>YIM 151497 complete genome.</title>
        <authorList>
            <person name="Chen X."/>
        </authorList>
    </citation>
    <scope>NUCLEOTIDE SEQUENCE</scope>
    <source>
        <strain evidence="1">YIM 151497</strain>
    </source>
</reference>
<organism evidence="1 2">
    <name type="scientific">Pelagibacterium flavum</name>
    <dbReference type="NCBI Taxonomy" id="2984530"/>
    <lineage>
        <taxon>Bacteria</taxon>
        <taxon>Pseudomonadati</taxon>
        <taxon>Pseudomonadota</taxon>
        <taxon>Alphaproteobacteria</taxon>
        <taxon>Hyphomicrobiales</taxon>
        <taxon>Devosiaceae</taxon>
        <taxon>Pelagibacterium</taxon>
    </lineage>
</organism>
<name>A0ABY6IIU7_9HYPH</name>
<proteinExistence type="predicted"/>
<sequence>MMNQNPQRDMLLDAGWRLAELQQQIQQSTDYDHQLDQLFLLTQWRIAELARATRPVSNVVPLRPRR</sequence>
<keyword evidence="2" id="KW-1185">Reference proteome</keyword>